<organism evidence="1 2">
    <name type="scientific">Brevibacillus nitrificans</name>
    <dbReference type="NCBI Taxonomy" id="651560"/>
    <lineage>
        <taxon>Bacteria</taxon>
        <taxon>Bacillati</taxon>
        <taxon>Bacillota</taxon>
        <taxon>Bacilli</taxon>
        <taxon>Bacillales</taxon>
        <taxon>Paenibacillaceae</taxon>
        <taxon>Brevibacillus</taxon>
    </lineage>
</organism>
<proteinExistence type="predicted"/>
<dbReference type="Proteomes" id="UP000269573">
    <property type="component" value="Unassembled WGS sequence"/>
</dbReference>
<protein>
    <submittedName>
        <fullName evidence="1">Uncharacterized protein</fullName>
    </submittedName>
</protein>
<evidence type="ECO:0000313" key="2">
    <source>
        <dbReference type="Proteomes" id="UP000269573"/>
    </source>
</evidence>
<comment type="caution">
    <text evidence="1">The sequence shown here is derived from an EMBL/GenBank/DDBJ whole genome shotgun (WGS) entry which is preliminary data.</text>
</comment>
<sequence>MIKIPLPIASPLSHTFSYSVSPLYELAASLHTLAQLNPPERLADWCTEKLSHIQIARLMKDWEYLLPLFRYGIPDSFDPFQTKGVMAVNDQYEYFVTLPTDQFVRSLSPALEEWNQHHFRPQVADDLLDDSDYVKGRFSLFVSSYWQLSFEANWETIAPLFVKEAERIHLALENAATAIELLQSIFPALRYEQAEHSLYCPIDCPPAEVQQLILYPSYYYFADPLLTKKGKNAHLLYSFSPPTASTKNAL</sequence>
<dbReference type="AlphaFoldDB" id="A0A3M8DJN0"/>
<name>A0A3M8DJN0_9BACL</name>
<accession>A0A3M8DJN0</accession>
<evidence type="ECO:0000313" key="1">
    <source>
        <dbReference type="EMBL" id="RNB88234.1"/>
    </source>
</evidence>
<keyword evidence="2" id="KW-1185">Reference proteome</keyword>
<reference evidence="1 2" key="1">
    <citation type="submission" date="2018-10" db="EMBL/GenBank/DDBJ databases">
        <title>Phylogenomics of Brevibacillus.</title>
        <authorList>
            <person name="Dunlap C."/>
        </authorList>
    </citation>
    <scope>NUCLEOTIDE SEQUENCE [LARGE SCALE GENOMIC DNA]</scope>
    <source>
        <strain evidence="1 2">JCM 15774</strain>
    </source>
</reference>
<gene>
    <name evidence="1" type="ORF">EDM59_03635</name>
</gene>
<dbReference type="RefSeq" id="WP_122922357.1">
    <property type="nucleotide sequence ID" value="NZ_RHHU01000003.1"/>
</dbReference>
<dbReference type="EMBL" id="RHHU01000003">
    <property type="protein sequence ID" value="RNB88234.1"/>
    <property type="molecule type" value="Genomic_DNA"/>
</dbReference>